<sequence length="348" mass="37874">GHMTESVAFSGPSAAGGGAPAASAVALTGADTSNPPAPASSSSAGTSSGLSHSRAFTSSFLAGAVAGATAKTTIAPLDRTKIWFQTHETRFNLRACLAFLRDSYRSEGLLRLWRGNTATLARIVPYSSVQFASHEQYKRLLHVDGGRFESAHWRRFVSGSLAGVTSVTCTYPLDMARARMAVTKSNTYRNLGHALRCIWRQEGALALYRGFSPALAGSLPYAGTSFYTYETLKRRYRRQTGQDPGTLPRFVFGGVAGLFGQTSSYPLDIVRRRMQTAQVTGHPEYTKGIWHCLRLTYQHEGIVHGLYKGLSMNFVKGPIANGIAFATFDLVQWLLRRTPMFSDQQGGK</sequence>
<evidence type="ECO:0000256" key="11">
    <source>
        <dbReference type="SAM" id="MobiDB-lite"/>
    </source>
</evidence>
<dbReference type="EMBL" id="NIVC01000662">
    <property type="protein sequence ID" value="PAA78864.1"/>
    <property type="molecule type" value="Genomic_DNA"/>
</dbReference>
<comment type="caution">
    <text evidence="12">The sequence shown here is derived from an EMBL/GenBank/DDBJ whole genome shotgun (WGS) entry which is preliminary data.</text>
</comment>
<evidence type="ECO:0000313" key="13">
    <source>
        <dbReference type="EMBL" id="PAA78864.1"/>
    </source>
</evidence>
<feature type="repeat" description="Solcar" evidence="9">
    <location>
        <begin position="244"/>
        <end position="334"/>
    </location>
</feature>
<dbReference type="EMBL" id="NIVC01001793">
    <property type="protein sequence ID" value="PAA64005.1"/>
    <property type="molecule type" value="Genomic_DNA"/>
</dbReference>
<gene>
    <name evidence="13" type="ORF">BOX15_Mlig003667g4</name>
    <name evidence="12" type="ORF">BOX15_Mlig021974g2</name>
</gene>
<dbReference type="SUPFAM" id="SSF103506">
    <property type="entry name" value="Mitochondrial carrier"/>
    <property type="match status" value="1"/>
</dbReference>
<reference evidence="12 14" key="1">
    <citation type="submission" date="2017-06" db="EMBL/GenBank/DDBJ databases">
        <title>A platform for efficient transgenesis in Macrostomum lignano, a flatworm model organism for stem cell research.</title>
        <authorList>
            <person name="Berezikov E."/>
        </authorList>
    </citation>
    <scope>NUCLEOTIDE SEQUENCE [LARGE SCALE GENOMIC DNA]</scope>
    <source>
        <strain evidence="12">DV1</strain>
        <tissue evidence="12">Whole organism</tissue>
    </source>
</reference>
<feature type="non-terminal residue" evidence="12">
    <location>
        <position position="1"/>
    </location>
</feature>
<evidence type="ECO:0000256" key="10">
    <source>
        <dbReference type="RuleBase" id="RU000488"/>
    </source>
</evidence>
<evidence type="ECO:0000256" key="1">
    <source>
        <dbReference type="ARBA" id="ARBA00004448"/>
    </source>
</evidence>
<keyword evidence="14" id="KW-1185">Reference proteome</keyword>
<dbReference type="InterPro" id="IPR023395">
    <property type="entry name" value="MCP_dom_sf"/>
</dbReference>
<feature type="region of interest" description="Disordered" evidence="11">
    <location>
        <begin position="1"/>
        <end position="48"/>
    </location>
</feature>
<accession>A0A267ER41</accession>
<organism evidence="12 14">
    <name type="scientific">Macrostomum lignano</name>
    <dbReference type="NCBI Taxonomy" id="282301"/>
    <lineage>
        <taxon>Eukaryota</taxon>
        <taxon>Metazoa</taxon>
        <taxon>Spiralia</taxon>
        <taxon>Lophotrochozoa</taxon>
        <taxon>Platyhelminthes</taxon>
        <taxon>Rhabditophora</taxon>
        <taxon>Macrostomorpha</taxon>
        <taxon>Macrostomida</taxon>
        <taxon>Macrostomidae</taxon>
        <taxon>Macrostomum</taxon>
    </lineage>
</organism>
<proteinExistence type="inferred from homology"/>
<feature type="repeat" description="Solcar" evidence="9">
    <location>
        <begin position="54"/>
        <end position="140"/>
    </location>
</feature>
<dbReference type="AlphaFoldDB" id="A0A267ER41"/>
<evidence type="ECO:0000256" key="3">
    <source>
        <dbReference type="ARBA" id="ARBA00022448"/>
    </source>
</evidence>
<evidence type="ECO:0008006" key="15">
    <source>
        <dbReference type="Google" id="ProtNLM"/>
    </source>
</evidence>
<comment type="similarity">
    <text evidence="2 10">Belongs to the mitochondrial carrier (TC 2.A.29) family.</text>
</comment>
<keyword evidence="3 10" id="KW-0813">Transport</keyword>
<evidence type="ECO:0000256" key="9">
    <source>
        <dbReference type="PROSITE-ProRule" id="PRU00282"/>
    </source>
</evidence>
<keyword evidence="7" id="KW-0496">Mitochondrion</keyword>
<dbReference type="PRINTS" id="PR00926">
    <property type="entry name" value="MITOCARRIER"/>
</dbReference>
<keyword evidence="4 9" id="KW-0812">Transmembrane</keyword>
<dbReference type="Gene3D" id="1.50.40.10">
    <property type="entry name" value="Mitochondrial carrier domain"/>
    <property type="match status" value="1"/>
</dbReference>
<keyword evidence="5" id="KW-0677">Repeat</keyword>
<feature type="compositionally biased region" description="Low complexity" evidence="11">
    <location>
        <begin position="39"/>
        <end position="48"/>
    </location>
</feature>
<keyword evidence="8 9" id="KW-0472">Membrane</keyword>
<evidence type="ECO:0000313" key="14">
    <source>
        <dbReference type="Proteomes" id="UP000215902"/>
    </source>
</evidence>
<dbReference type="Proteomes" id="UP000215902">
    <property type="component" value="Unassembled WGS sequence"/>
</dbReference>
<feature type="repeat" description="Solcar" evidence="9">
    <location>
        <begin position="150"/>
        <end position="235"/>
    </location>
</feature>
<dbReference type="PROSITE" id="PS50920">
    <property type="entry name" value="SOLCAR"/>
    <property type="match status" value="3"/>
</dbReference>
<dbReference type="STRING" id="282301.A0A267ER41"/>
<keyword evidence="6" id="KW-0999">Mitochondrion inner membrane</keyword>
<evidence type="ECO:0000256" key="6">
    <source>
        <dbReference type="ARBA" id="ARBA00022792"/>
    </source>
</evidence>
<dbReference type="PANTHER" id="PTHR24089">
    <property type="entry name" value="SOLUTE CARRIER FAMILY 25"/>
    <property type="match status" value="1"/>
</dbReference>
<evidence type="ECO:0000256" key="5">
    <source>
        <dbReference type="ARBA" id="ARBA00022737"/>
    </source>
</evidence>
<dbReference type="GO" id="GO:0005743">
    <property type="term" value="C:mitochondrial inner membrane"/>
    <property type="evidence" value="ECO:0007669"/>
    <property type="project" value="UniProtKB-SubCell"/>
</dbReference>
<dbReference type="PRINTS" id="PR00928">
    <property type="entry name" value="GRAVESDC"/>
</dbReference>
<evidence type="ECO:0000256" key="4">
    <source>
        <dbReference type="ARBA" id="ARBA00022692"/>
    </source>
</evidence>
<feature type="compositionally biased region" description="Low complexity" evidence="11">
    <location>
        <begin position="1"/>
        <end position="13"/>
    </location>
</feature>
<dbReference type="GO" id="GO:0055085">
    <property type="term" value="P:transmembrane transport"/>
    <property type="evidence" value="ECO:0007669"/>
    <property type="project" value="InterPro"/>
</dbReference>
<evidence type="ECO:0000313" key="12">
    <source>
        <dbReference type="EMBL" id="PAA64005.1"/>
    </source>
</evidence>
<dbReference type="InterPro" id="IPR018108">
    <property type="entry name" value="MCP_transmembrane"/>
</dbReference>
<comment type="subcellular location">
    <subcellularLocation>
        <location evidence="1">Mitochondrion inner membrane</location>
        <topology evidence="1">Multi-pass membrane protein</topology>
    </subcellularLocation>
</comment>
<evidence type="ECO:0000256" key="8">
    <source>
        <dbReference type="ARBA" id="ARBA00023136"/>
    </source>
</evidence>
<evidence type="ECO:0000256" key="7">
    <source>
        <dbReference type="ARBA" id="ARBA00023128"/>
    </source>
</evidence>
<protein>
    <recommendedName>
        <fullName evidence="15">Mitochondrial carrier protein</fullName>
    </recommendedName>
</protein>
<dbReference type="Pfam" id="PF00153">
    <property type="entry name" value="Mito_carr"/>
    <property type="match status" value="3"/>
</dbReference>
<dbReference type="InterPro" id="IPR002167">
    <property type="entry name" value="GDC-like"/>
</dbReference>
<name>A0A267ER41_9PLAT</name>
<dbReference type="OrthoDB" id="270584at2759"/>
<evidence type="ECO:0000256" key="2">
    <source>
        <dbReference type="ARBA" id="ARBA00006375"/>
    </source>
</evidence>
<dbReference type="InterPro" id="IPR002067">
    <property type="entry name" value="MCP"/>
</dbReference>